<feature type="region of interest" description="Disordered" evidence="1">
    <location>
        <begin position="33"/>
        <end position="64"/>
    </location>
</feature>
<feature type="region of interest" description="Disordered" evidence="1">
    <location>
        <begin position="82"/>
        <end position="103"/>
    </location>
</feature>
<organism evidence="2">
    <name type="scientific">Tanacetum cinerariifolium</name>
    <name type="common">Dalmatian daisy</name>
    <name type="synonym">Chrysanthemum cinerariifolium</name>
    <dbReference type="NCBI Taxonomy" id="118510"/>
    <lineage>
        <taxon>Eukaryota</taxon>
        <taxon>Viridiplantae</taxon>
        <taxon>Streptophyta</taxon>
        <taxon>Embryophyta</taxon>
        <taxon>Tracheophyta</taxon>
        <taxon>Spermatophyta</taxon>
        <taxon>Magnoliopsida</taxon>
        <taxon>eudicotyledons</taxon>
        <taxon>Gunneridae</taxon>
        <taxon>Pentapetalae</taxon>
        <taxon>asterids</taxon>
        <taxon>campanulids</taxon>
        <taxon>Asterales</taxon>
        <taxon>Asteraceae</taxon>
        <taxon>Asteroideae</taxon>
        <taxon>Anthemideae</taxon>
        <taxon>Anthemidinae</taxon>
        <taxon>Tanacetum</taxon>
    </lineage>
</organism>
<protein>
    <recommendedName>
        <fullName evidence="3">Integrase, catalytic region, zinc finger, CCHC-type, peptidase aspartic, catalytic</fullName>
    </recommendedName>
</protein>
<evidence type="ECO:0000256" key="1">
    <source>
        <dbReference type="SAM" id="MobiDB-lite"/>
    </source>
</evidence>
<gene>
    <name evidence="2" type="ORF">Tci_681390</name>
</gene>
<proteinExistence type="predicted"/>
<name>A0A699KWK7_TANCI</name>
<dbReference type="AlphaFoldDB" id="A0A699KWK7"/>
<dbReference type="EMBL" id="BKCJ010550720">
    <property type="protein sequence ID" value="GFB09419.1"/>
    <property type="molecule type" value="Genomic_DNA"/>
</dbReference>
<reference evidence="2" key="1">
    <citation type="journal article" date="2019" name="Sci. Rep.">
        <title>Draft genome of Tanacetum cinerariifolium, the natural source of mosquito coil.</title>
        <authorList>
            <person name="Yamashiro T."/>
            <person name="Shiraishi A."/>
            <person name="Satake H."/>
            <person name="Nakayama K."/>
        </authorList>
    </citation>
    <scope>NUCLEOTIDE SEQUENCE</scope>
</reference>
<comment type="caution">
    <text evidence="2">The sequence shown here is derived from an EMBL/GenBank/DDBJ whole genome shotgun (WGS) entry which is preliminary data.</text>
</comment>
<accession>A0A699KWK7</accession>
<sequence>MSMLNIEPTVGSFDKQALETELTQLKDATTLVRIQNDRDNRVEPTPLPKKKQATFQEPPRPSNRPTVKIVVQQNKKPNIHVNLSTGVKPATGASKPMSKSNTQNHSTLLAKRAKASRVEDHHRNLNKQNHVESRLNVKRTGFVLNLNTVCNACNESLVFANHDNYVVRNLKSVNVKTLTAMHNVKTTKKVWKAKVVTIRSKWKPTGRRFTLYDEYPLTRTVEPIVESLKLTPCVSSNSKVTMISVEN</sequence>
<evidence type="ECO:0008006" key="3">
    <source>
        <dbReference type="Google" id="ProtNLM"/>
    </source>
</evidence>
<evidence type="ECO:0000313" key="2">
    <source>
        <dbReference type="EMBL" id="GFB09419.1"/>
    </source>
</evidence>